<name>A0AAV4W6A7_CAEEX</name>
<accession>A0AAV4W6A7</accession>
<sequence>MYQLAARMGTQASNTFTHTLLMLIRNISVDHPHHSLPVILALNNADKDPADKKKSPIKLYICNRLKYQLSKRE</sequence>
<dbReference type="AlphaFoldDB" id="A0AAV4W6A7"/>
<organism evidence="1 2">
    <name type="scientific">Caerostris extrusa</name>
    <name type="common">Bark spider</name>
    <name type="synonym">Caerostris bankana</name>
    <dbReference type="NCBI Taxonomy" id="172846"/>
    <lineage>
        <taxon>Eukaryota</taxon>
        <taxon>Metazoa</taxon>
        <taxon>Ecdysozoa</taxon>
        <taxon>Arthropoda</taxon>
        <taxon>Chelicerata</taxon>
        <taxon>Arachnida</taxon>
        <taxon>Araneae</taxon>
        <taxon>Araneomorphae</taxon>
        <taxon>Entelegynae</taxon>
        <taxon>Araneoidea</taxon>
        <taxon>Araneidae</taxon>
        <taxon>Caerostris</taxon>
    </lineage>
</organism>
<proteinExistence type="predicted"/>
<gene>
    <name evidence="1" type="primary">ATM</name>
    <name evidence="1" type="ORF">CEXT_751351</name>
</gene>
<keyword evidence="2" id="KW-1185">Reference proteome</keyword>
<dbReference type="PANTHER" id="PTHR37079:SF4">
    <property type="entry name" value="SERINE_THREONINE-PROTEIN KINASE ATM"/>
    <property type="match status" value="1"/>
</dbReference>
<dbReference type="PANTHER" id="PTHR37079">
    <property type="entry name" value="SERINE/THREONINE-PROTEIN KINASE ATM"/>
    <property type="match status" value="1"/>
</dbReference>
<dbReference type="Proteomes" id="UP001054945">
    <property type="component" value="Unassembled WGS sequence"/>
</dbReference>
<evidence type="ECO:0000313" key="2">
    <source>
        <dbReference type="Proteomes" id="UP001054945"/>
    </source>
</evidence>
<dbReference type="GO" id="GO:0004674">
    <property type="term" value="F:protein serine/threonine kinase activity"/>
    <property type="evidence" value="ECO:0007669"/>
    <property type="project" value="InterPro"/>
</dbReference>
<dbReference type="EMBL" id="BPLR01015580">
    <property type="protein sequence ID" value="GIY77133.1"/>
    <property type="molecule type" value="Genomic_DNA"/>
</dbReference>
<comment type="caution">
    <text evidence="1">The sequence shown here is derived from an EMBL/GenBank/DDBJ whole genome shotgun (WGS) entry which is preliminary data.</text>
</comment>
<dbReference type="InterPro" id="IPR038980">
    <property type="entry name" value="ATM_plant"/>
</dbReference>
<evidence type="ECO:0000313" key="1">
    <source>
        <dbReference type="EMBL" id="GIY77133.1"/>
    </source>
</evidence>
<dbReference type="GO" id="GO:0006974">
    <property type="term" value="P:DNA damage response"/>
    <property type="evidence" value="ECO:0007669"/>
    <property type="project" value="InterPro"/>
</dbReference>
<protein>
    <submittedName>
        <fullName evidence="1">Uncharacterized protein</fullName>
    </submittedName>
</protein>
<reference evidence="1 2" key="1">
    <citation type="submission" date="2021-06" db="EMBL/GenBank/DDBJ databases">
        <title>Caerostris extrusa draft genome.</title>
        <authorList>
            <person name="Kono N."/>
            <person name="Arakawa K."/>
        </authorList>
    </citation>
    <scope>NUCLEOTIDE SEQUENCE [LARGE SCALE GENOMIC DNA]</scope>
</reference>